<protein>
    <submittedName>
        <fullName evidence="2">Glutathione S-transferase</fullName>
    </submittedName>
</protein>
<name>A0A2P6ASA5_9GAMM</name>
<gene>
    <name evidence="2" type="ORF">C5O18_05910</name>
</gene>
<dbReference type="Gene3D" id="3.40.30.10">
    <property type="entry name" value="Glutaredoxin"/>
    <property type="match status" value="2"/>
</dbReference>
<accession>A0A2P6ASA5</accession>
<keyword evidence="2" id="KW-0808">Transferase</keyword>
<evidence type="ECO:0000313" key="3">
    <source>
        <dbReference type="Proteomes" id="UP000243900"/>
    </source>
</evidence>
<dbReference type="PROSITE" id="PS50404">
    <property type="entry name" value="GST_NTER"/>
    <property type="match status" value="2"/>
</dbReference>
<dbReference type="SFLD" id="SFLDG01181">
    <property type="entry name" value="SUF2"/>
    <property type="match status" value="1"/>
</dbReference>
<dbReference type="InterPro" id="IPR036249">
    <property type="entry name" value="Thioredoxin-like_sf"/>
</dbReference>
<organism evidence="2 3">
    <name type="scientific">Amnimonas aquatica</name>
    <dbReference type="NCBI Taxonomy" id="2094561"/>
    <lineage>
        <taxon>Bacteria</taxon>
        <taxon>Pseudomonadati</taxon>
        <taxon>Pseudomonadota</taxon>
        <taxon>Gammaproteobacteria</taxon>
        <taxon>Moraxellales</taxon>
        <taxon>Moraxellaceae</taxon>
        <taxon>Amnimonas</taxon>
    </lineage>
</organism>
<reference evidence="3" key="1">
    <citation type="submission" date="2018-02" db="EMBL/GenBank/DDBJ databases">
        <title>Genome sequencing of Solimonas sp. HR-BB.</title>
        <authorList>
            <person name="Lee Y."/>
            <person name="Jeon C.O."/>
        </authorList>
    </citation>
    <scope>NUCLEOTIDE SEQUENCE [LARGE SCALE GENOMIC DNA]</scope>
    <source>
        <strain evidence="3">HR-E</strain>
    </source>
</reference>
<dbReference type="EMBL" id="PTQZ01000119">
    <property type="protein sequence ID" value="PQA42494.1"/>
    <property type="molecule type" value="Genomic_DNA"/>
</dbReference>
<feature type="domain" description="GST N-terminal" evidence="1">
    <location>
        <begin position="138"/>
        <end position="238"/>
    </location>
</feature>
<dbReference type="InterPro" id="IPR040079">
    <property type="entry name" value="Glutathione_S-Trfase"/>
</dbReference>
<dbReference type="AlphaFoldDB" id="A0A2P6ASA5"/>
<dbReference type="GO" id="GO:0016740">
    <property type="term" value="F:transferase activity"/>
    <property type="evidence" value="ECO:0007669"/>
    <property type="project" value="UniProtKB-KW"/>
</dbReference>
<dbReference type="OrthoDB" id="9793736at2"/>
<dbReference type="Proteomes" id="UP000243900">
    <property type="component" value="Unassembled WGS sequence"/>
</dbReference>
<dbReference type="SUPFAM" id="SSF52833">
    <property type="entry name" value="Thioredoxin-like"/>
    <property type="match status" value="2"/>
</dbReference>
<dbReference type="InterPro" id="IPR004045">
    <property type="entry name" value="Glutathione_S-Trfase_N"/>
</dbReference>
<feature type="domain" description="GST N-terminal" evidence="1">
    <location>
        <begin position="19"/>
        <end position="101"/>
    </location>
</feature>
<dbReference type="SFLD" id="SFLDG01202">
    <property type="entry name" value="SUF2.2"/>
    <property type="match status" value="1"/>
</dbReference>
<sequence>LAGWRGGAAGKPHFRQPAQRPVLYDIEASPYCRLVREAASALHLDLDIRPCPKGGARFRPEAEQLGGKLQFPLLSDPNTGTVLHESADIVEYLFRTYAGRATPSAYRAGALRKAGGYLATISRGLRGLKATPAKVPAQPLRLWSFEASPYSRPVRERLCELELPYALHNLGKEHWTEIGPAVQRLKPGPYRPIAGGKREAFMQVHGCVQVPYLEDPNTGAALFESADILDYLERTYAR</sequence>
<dbReference type="RefSeq" id="WP_105192326.1">
    <property type="nucleotide sequence ID" value="NZ_PTQZ01000119.1"/>
</dbReference>
<dbReference type="PANTHER" id="PTHR45288">
    <property type="entry name" value="THIOREDOXIN FAMILY PROTEIN"/>
    <property type="match status" value="1"/>
</dbReference>
<dbReference type="PANTHER" id="PTHR45288:SF2">
    <property type="entry name" value="THIOREDOXIN FAMILY PROTEIN"/>
    <property type="match status" value="1"/>
</dbReference>
<comment type="caution">
    <text evidence="2">The sequence shown here is derived from an EMBL/GenBank/DDBJ whole genome shotgun (WGS) entry which is preliminary data.</text>
</comment>
<evidence type="ECO:0000259" key="1">
    <source>
        <dbReference type="PROSITE" id="PS50404"/>
    </source>
</evidence>
<feature type="non-terminal residue" evidence="2">
    <location>
        <position position="1"/>
    </location>
</feature>
<evidence type="ECO:0000313" key="2">
    <source>
        <dbReference type="EMBL" id="PQA42494.1"/>
    </source>
</evidence>
<keyword evidence="3" id="KW-1185">Reference proteome</keyword>
<dbReference type="Pfam" id="PF13417">
    <property type="entry name" value="GST_N_3"/>
    <property type="match status" value="2"/>
</dbReference>
<proteinExistence type="predicted"/>
<dbReference type="SFLD" id="SFLDS00019">
    <property type="entry name" value="Glutathione_Transferase_(cytos"/>
    <property type="match status" value="1"/>
</dbReference>